<protein>
    <submittedName>
        <fullName evidence="4">Type IV pilus assembly protein PilX</fullName>
    </submittedName>
</protein>
<dbReference type="Pfam" id="PF13681">
    <property type="entry name" value="PilX"/>
    <property type="match status" value="1"/>
</dbReference>
<keyword evidence="1" id="KW-0472">Membrane</keyword>
<dbReference type="InterPro" id="IPR025746">
    <property type="entry name" value="PilX_N_dom"/>
</dbReference>
<keyword evidence="5" id="KW-1185">Reference proteome</keyword>
<keyword evidence="1" id="KW-0812">Transmembrane</keyword>
<dbReference type="Proteomes" id="UP000245754">
    <property type="component" value="Unassembled WGS sequence"/>
</dbReference>
<accession>A0A316F3T5</accession>
<reference evidence="4 5" key="1">
    <citation type="submission" date="2018-05" db="EMBL/GenBank/DDBJ databases">
        <title>Genomic Encyclopedia of Type Strains, Phase IV (KMG-V): Genome sequencing to study the core and pangenomes of soil and plant-associated prokaryotes.</title>
        <authorList>
            <person name="Whitman W."/>
        </authorList>
    </citation>
    <scope>NUCLEOTIDE SEQUENCE [LARGE SCALE GENOMIC DNA]</scope>
    <source>
        <strain evidence="4 5">SLV-132</strain>
    </source>
</reference>
<evidence type="ECO:0000259" key="3">
    <source>
        <dbReference type="Pfam" id="PF14341"/>
    </source>
</evidence>
<evidence type="ECO:0000259" key="2">
    <source>
        <dbReference type="Pfam" id="PF13681"/>
    </source>
</evidence>
<evidence type="ECO:0000313" key="4">
    <source>
        <dbReference type="EMBL" id="PWK38253.1"/>
    </source>
</evidence>
<name>A0A316F3T5_9BURK</name>
<feature type="domain" description="Type 4 fimbrial biogenesis protein PilX N-terminal" evidence="3">
    <location>
        <begin position="21"/>
        <end position="71"/>
    </location>
</feature>
<sequence>MHSRISRPQIPSRSTRLHRQRGISLIMVLLFLVIMTLVAVAASMSSRSSELMSRNARDEGVALQAAEAALRDARQDIANQRKLPDGNGLGSSDTCDLPTYKGYCTLAIAGQQPRWQQYIEDPLRSVELGEITALKPEQKMPTVATSRSNGVSRQPRYIIEKIPDLNGGSGLGSDTPAKMVYRITAIGYGAVPTTRVMVQEVVRF</sequence>
<evidence type="ECO:0000313" key="5">
    <source>
        <dbReference type="Proteomes" id="UP000245754"/>
    </source>
</evidence>
<feature type="domain" description="PilX/PilW C-terminal" evidence="2">
    <location>
        <begin position="101"/>
        <end position="203"/>
    </location>
</feature>
<keyword evidence="1" id="KW-1133">Transmembrane helix</keyword>
<dbReference type="EMBL" id="QGGT01000001">
    <property type="protein sequence ID" value="PWK38253.1"/>
    <property type="molecule type" value="Genomic_DNA"/>
</dbReference>
<feature type="transmembrane region" description="Helical" evidence="1">
    <location>
        <begin position="21"/>
        <end position="44"/>
    </location>
</feature>
<gene>
    <name evidence="4" type="ORF">C7419_1012147</name>
</gene>
<organism evidence="4 5">
    <name type="scientific">Cupriavidus plantarum</name>
    <dbReference type="NCBI Taxonomy" id="942865"/>
    <lineage>
        <taxon>Bacteria</taxon>
        <taxon>Pseudomonadati</taxon>
        <taxon>Pseudomonadota</taxon>
        <taxon>Betaproteobacteria</taxon>
        <taxon>Burkholderiales</taxon>
        <taxon>Burkholderiaceae</taxon>
        <taxon>Cupriavidus</taxon>
    </lineage>
</organism>
<proteinExistence type="predicted"/>
<evidence type="ECO:0000256" key="1">
    <source>
        <dbReference type="SAM" id="Phobius"/>
    </source>
</evidence>
<dbReference type="InterPro" id="IPR025205">
    <property type="entry name" value="PilX/PilW_C"/>
</dbReference>
<dbReference type="Pfam" id="PF14341">
    <property type="entry name" value="PilX_N"/>
    <property type="match status" value="1"/>
</dbReference>
<dbReference type="RefSeq" id="WP_109581867.1">
    <property type="nucleotide sequence ID" value="NZ_JACBYU010000001.1"/>
</dbReference>
<comment type="caution">
    <text evidence="4">The sequence shown here is derived from an EMBL/GenBank/DDBJ whole genome shotgun (WGS) entry which is preliminary data.</text>
</comment>
<dbReference type="AlphaFoldDB" id="A0A316F3T5"/>